<feature type="compositionally biased region" description="Polar residues" evidence="1">
    <location>
        <begin position="361"/>
        <end position="371"/>
    </location>
</feature>
<sequence>MQMAPPNSQMIGMDPQQFQLFCNNSGNAAHNFQMATQAQLNQWVACRQSKGPPAGPPDGHGQIPVSPANHPVQPAAQPQRSPSSVPATGMPPAQPPNERRAIIPPPEPVAHSKRLAPASKDWKKSVPKGDIIWKTGMTGWTWRSFIEALIRKLVESRQHEHFGKHLTTLDKDNNLKWKCIVTHHRVYGVKSHAFVSNKAEFEEFAKANEAKELALTYGDKEERASLEKTKTRLACNPKANVTLGKQVEITKNLMAYILRTYETTAESMRVRDPKDKNRSIRIPHNGPLHIWARAILMKAAGVDFQNPLDMEDFPSEKIKVWTCDERTAENAKAHTARASPNETGVSDSPSGTCKHSEATDAKSNGPKNTPPGTRKTFKPKASTV</sequence>
<evidence type="ECO:0000313" key="2">
    <source>
        <dbReference type="EMBL" id="PLW34764.1"/>
    </source>
</evidence>
<dbReference type="Proteomes" id="UP000235392">
    <property type="component" value="Unassembled WGS sequence"/>
</dbReference>
<name>A0A2N5UAK4_9BASI</name>
<gene>
    <name evidence="2" type="ORF">PCASD_12972</name>
</gene>
<accession>A0A2N5UAK4</accession>
<feature type="region of interest" description="Disordered" evidence="1">
    <location>
        <begin position="47"/>
        <end position="121"/>
    </location>
</feature>
<feature type="compositionally biased region" description="Polar residues" evidence="1">
    <location>
        <begin position="338"/>
        <end position="353"/>
    </location>
</feature>
<dbReference type="EMBL" id="PGCI01000191">
    <property type="protein sequence ID" value="PLW34764.1"/>
    <property type="molecule type" value="Genomic_DNA"/>
</dbReference>
<organism evidence="2 3">
    <name type="scientific">Puccinia coronata f. sp. avenae</name>
    <dbReference type="NCBI Taxonomy" id="200324"/>
    <lineage>
        <taxon>Eukaryota</taxon>
        <taxon>Fungi</taxon>
        <taxon>Dikarya</taxon>
        <taxon>Basidiomycota</taxon>
        <taxon>Pucciniomycotina</taxon>
        <taxon>Pucciniomycetes</taxon>
        <taxon>Pucciniales</taxon>
        <taxon>Pucciniaceae</taxon>
        <taxon>Puccinia</taxon>
    </lineage>
</organism>
<feature type="compositionally biased region" description="Polar residues" evidence="1">
    <location>
        <begin position="76"/>
        <end position="86"/>
    </location>
</feature>
<proteinExistence type="predicted"/>
<dbReference type="AlphaFoldDB" id="A0A2N5UAK4"/>
<comment type="caution">
    <text evidence="2">The sequence shown here is derived from an EMBL/GenBank/DDBJ whole genome shotgun (WGS) entry which is preliminary data.</text>
</comment>
<evidence type="ECO:0000256" key="1">
    <source>
        <dbReference type="SAM" id="MobiDB-lite"/>
    </source>
</evidence>
<protein>
    <submittedName>
        <fullName evidence="2">Uncharacterized protein</fullName>
    </submittedName>
</protein>
<feature type="region of interest" description="Disordered" evidence="1">
    <location>
        <begin position="331"/>
        <end position="384"/>
    </location>
</feature>
<evidence type="ECO:0000313" key="3">
    <source>
        <dbReference type="Proteomes" id="UP000235392"/>
    </source>
</evidence>
<reference evidence="2 3" key="1">
    <citation type="submission" date="2017-11" db="EMBL/GenBank/DDBJ databases">
        <title>De novo assembly and phasing of dikaryotic genomes from two isolates of Puccinia coronata f. sp. avenae, the causal agent of oat crown rust.</title>
        <authorList>
            <person name="Miller M.E."/>
            <person name="Zhang Y."/>
            <person name="Omidvar V."/>
            <person name="Sperschneider J."/>
            <person name="Schwessinger B."/>
            <person name="Raley C."/>
            <person name="Palmer J.M."/>
            <person name="Garnica D."/>
            <person name="Upadhyaya N."/>
            <person name="Rathjen J."/>
            <person name="Taylor J.M."/>
            <person name="Park R.F."/>
            <person name="Dodds P.N."/>
            <person name="Hirsch C.D."/>
            <person name="Kianian S.F."/>
            <person name="Figueroa M."/>
        </authorList>
    </citation>
    <scope>NUCLEOTIDE SEQUENCE [LARGE SCALE GENOMIC DNA]</scope>
    <source>
        <strain evidence="2">12SD80</strain>
    </source>
</reference>